<dbReference type="Proteomes" id="UP001056120">
    <property type="component" value="Linkage Group LG10"/>
</dbReference>
<accession>A0ACB9I2R6</accession>
<reference evidence="1 2" key="2">
    <citation type="journal article" date="2022" name="Mol. Ecol. Resour.">
        <title>The genomes of chicory, endive, great burdock and yacon provide insights into Asteraceae paleo-polyploidization history and plant inulin production.</title>
        <authorList>
            <person name="Fan W."/>
            <person name="Wang S."/>
            <person name="Wang H."/>
            <person name="Wang A."/>
            <person name="Jiang F."/>
            <person name="Liu H."/>
            <person name="Zhao H."/>
            <person name="Xu D."/>
            <person name="Zhang Y."/>
        </authorList>
    </citation>
    <scope>NUCLEOTIDE SEQUENCE [LARGE SCALE GENOMIC DNA]</scope>
    <source>
        <strain evidence="2">cv. Yunnan</strain>
        <tissue evidence="1">Leaves</tissue>
    </source>
</reference>
<gene>
    <name evidence="1" type="ORF">L1987_30125</name>
</gene>
<protein>
    <submittedName>
        <fullName evidence="1">Uncharacterized protein</fullName>
    </submittedName>
</protein>
<organism evidence="1 2">
    <name type="scientific">Smallanthus sonchifolius</name>
    <dbReference type="NCBI Taxonomy" id="185202"/>
    <lineage>
        <taxon>Eukaryota</taxon>
        <taxon>Viridiplantae</taxon>
        <taxon>Streptophyta</taxon>
        <taxon>Embryophyta</taxon>
        <taxon>Tracheophyta</taxon>
        <taxon>Spermatophyta</taxon>
        <taxon>Magnoliopsida</taxon>
        <taxon>eudicotyledons</taxon>
        <taxon>Gunneridae</taxon>
        <taxon>Pentapetalae</taxon>
        <taxon>asterids</taxon>
        <taxon>campanulids</taxon>
        <taxon>Asterales</taxon>
        <taxon>Asteraceae</taxon>
        <taxon>Asteroideae</taxon>
        <taxon>Heliantheae alliance</taxon>
        <taxon>Millerieae</taxon>
        <taxon>Smallanthus</taxon>
    </lineage>
</organism>
<comment type="caution">
    <text evidence="1">The sequence shown here is derived from an EMBL/GenBank/DDBJ whole genome shotgun (WGS) entry which is preliminary data.</text>
</comment>
<sequence>MEMEVVRTQPVAVTGFGRDTACCRSCYDHHGGLLEVAARSVVALLDSSVAAWDGFLLGHHLNLVHHPSFLLMACAEANGDGGGWDSAWCRDWVWQGHGLAGDEPVVMSRNESFAMIGSLALGFDCLNSLI</sequence>
<proteinExistence type="predicted"/>
<dbReference type="EMBL" id="CM042027">
    <property type="protein sequence ID" value="KAI3802003.1"/>
    <property type="molecule type" value="Genomic_DNA"/>
</dbReference>
<keyword evidence="2" id="KW-1185">Reference proteome</keyword>
<name>A0ACB9I2R6_9ASTR</name>
<evidence type="ECO:0000313" key="2">
    <source>
        <dbReference type="Proteomes" id="UP001056120"/>
    </source>
</evidence>
<reference evidence="2" key="1">
    <citation type="journal article" date="2022" name="Mol. Ecol. Resour.">
        <title>The genomes of chicory, endive, great burdock and yacon provide insights into Asteraceae palaeo-polyploidization history and plant inulin production.</title>
        <authorList>
            <person name="Fan W."/>
            <person name="Wang S."/>
            <person name="Wang H."/>
            <person name="Wang A."/>
            <person name="Jiang F."/>
            <person name="Liu H."/>
            <person name="Zhao H."/>
            <person name="Xu D."/>
            <person name="Zhang Y."/>
        </authorList>
    </citation>
    <scope>NUCLEOTIDE SEQUENCE [LARGE SCALE GENOMIC DNA]</scope>
    <source>
        <strain evidence="2">cv. Yunnan</strain>
    </source>
</reference>
<evidence type="ECO:0000313" key="1">
    <source>
        <dbReference type="EMBL" id="KAI3802003.1"/>
    </source>
</evidence>